<evidence type="ECO:0000313" key="2">
    <source>
        <dbReference type="Proteomes" id="UP001066276"/>
    </source>
</evidence>
<organism evidence="1 2">
    <name type="scientific">Pleurodeles waltl</name>
    <name type="common">Iberian ribbed newt</name>
    <dbReference type="NCBI Taxonomy" id="8319"/>
    <lineage>
        <taxon>Eukaryota</taxon>
        <taxon>Metazoa</taxon>
        <taxon>Chordata</taxon>
        <taxon>Craniata</taxon>
        <taxon>Vertebrata</taxon>
        <taxon>Euteleostomi</taxon>
        <taxon>Amphibia</taxon>
        <taxon>Batrachia</taxon>
        <taxon>Caudata</taxon>
        <taxon>Salamandroidea</taxon>
        <taxon>Salamandridae</taxon>
        <taxon>Pleurodelinae</taxon>
        <taxon>Pleurodeles</taxon>
    </lineage>
</organism>
<keyword evidence="2" id="KW-1185">Reference proteome</keyword>
<proteinExistence type="predicted"/>
<reference evidence="1" key="1">
    <citation type="journal article" date="2022" name="bioRxiv">
        <title>Sequencing and chromosome-scale assembly of the giantPleurodeles waltlgenome.</title>
        <authorList>
            <person name="Brown T."/>
            <person name="Elewa A."/>
            <person name="Iarovenko S."/>
            <person name="Subramanian E."/>
            <person name="Araus A.J."/>
            <person name="Petzold A."/>
            <person name="Susuki M."/>
            <person name="Suzuki K.-i.T."/>
            <person name="Hayashi T."/>
            <person name="Toyoda A."/>
            <person name="Oliveira C."/>
            <person name="Osipova E."/>
            <person name="Leigh N.D."/>
            <person name="Simon A."/>
            <person name="Yun M.H."/>
        </authorList>
    </citation>
    <scope>NUCLEOTIDE SEQUENCE</scope>
    <source>
        <strain evidence="1">20211129_DDA</strain>
        <tissue evidence="1">Liver</tissue>
    </source>
</reference>
<dbReference type="EMBL" id="JANPWB010000007">
    <property type="protein sequence ID" value="KAJ1168631.1"/>
    <property type="molecule type" value="Genomic_DNA"/>
</dbReference>
<dbReference type="AlphaFoldDB" id="A0AAV7SX02"/>
<sequence>MPDSSDPLGRAWRRPWSACRTYRGPRAALVLRGRAPLSGRRHRGADWEHGGLEVRLRGGVERSVEPTTLSGGQSELLGANMAMLRLMALFGNLPARHGKRAQFNGGGTLDVLNPARWRSWQTADGRQLRRVASCKELHRGWGPGRRC</sequence>
<gene>
    <name evidence="1" type="ORF">NDU88_000549</name>
</gene>
<evidence type="ECO:0000313" key="1">
    <source>
        <dbReference type="EMBL" id="KAJ1168631.1"/>
    </source>
</evidence>
<dbReference type="Proteomes" id="UP001066276">
    <property type="component" value="Chromosome 4_1"/>
</dbReference>
<name>A0AAV7SX02_PLEWA</name>
<accession>A0AAV7SX02</accession>
<comment type="caution">
    <text evidence="1">The sequence shown here is derived from an EMBL/GenBank/DDBJ whole genome shotgun (WGS) entry which is preliminary data.</text>
</comment>
<protein>
    <submittedName>
        <fullName evidence="1">Uncharacterized protein</fullName>
    </submittedName>
</protein>